<dbReference type="AlphaFoldDB" id="A0A135Z588"/>
<organism evidence="2 3">
    <name type="scientific">Gardnerella vaginalis</name>
    <dbReference type="NCBI Taxonomy" id="2702"/>
    <lineage>
        <taxon>Bacteria</taxon>
        <taxon>Bacillati</taxon>
        <taxon>Actinomycetota</taxon>
        <taxon>Actinomycetes</taxon>
        <taxon>Bifidobacteriales</taxon>
        <taxon>Bifidobacteriaceae</taxon>
        <taxon>Gardnerella</taxon>
    </lineage>
</organism>
<dbReference type="Proteomes" id="UP000070505">
    <property type="component" value="Unassembled WGS sequence"/>
</dbReference>
<comment type="caution">
    <text evidence="2">The sequence shown here is derived from an EMBL/GenBank/DDBJ whole genome shotgun (WGS) entry which is preliminary data.</text>
</comment>
<dbReference type="PATRIC" id="fig|2702.101.peg.844"/>
<sequence length="169" mass="20078">MHDNKNIRIKISKDDKLARKIFSTKDPKEKNRCIQIIVDIFISLRKSLTNDLSAAKVITLQTRLNTQLILAWYRFYEETKERRRHKENPLYSEEWEKQCFIGYEAAEKLRNSNKDETDQNSEIQDDEMPEFARPCEYDGQSINGPNLPENYQDYMHSNVKKGKKTKKSK</sequence>
<reference evidence="3" key="1">
    <citation type="submission" date="2016-02" db="EMBL/GenBank/DDBJ databases">
        <authorList>
            <person name="Mitreva M."/>
            <person name="Pepin K.H."/>
            <person name="Mihindukulasuriya K.A."/>
            <person name="Fulton R."/>
            <person name="Fronick C."/>
            <person name="O'Laughlin M."/>
            <person name="Miner T."/>
            <person name="Herter B."/>
            <person name="Rosa B.A."/>
            <person name="Cordes M."/>
            <person name="Tomlinson C."/>
            <person name="Wollam A."/>
            <person name="Palsikar V.B."/>
            <person name="Mardis E.R."/>
            <person name="Wilson R.K."/>
        </authorList>
    </citation>
    <scope>NUCLEOTIDE SEQUENCE [LARGE SCALE GENOMIC DNA]</scope>
    <source>
        <strain evidence="3">CMW7778B</strain>
    </source>
</reference>
<accession>A0A135Z588</accession>
<feature type="compositionally biased region" description="Basic residues" evidence="1">
    <location>
        <begin position="158"/>
        <end position="169"/>
    </location>
</feature>
<dbReference type="EMBL" id="LSRC01000036">
    <property type="protein sequence ID" value="KXI16822.1"/>
    <property type="molecule type" value="Genomic_DNA"/>
</dbReference>
<protein>
    <submittedName>
        <fullName evidence="2">Uncharacterized protein</fullName>
    </submittedName>
</protein>
<evidence type="ECO:0000313" key="2">
    <source>
        <dbReference type="EMBL" id="KXI16822.1"/>
    </source>
</evidence>
<gene>
    <name evidence="2" type="ORF">HMPREF3230_00869</name>
</gene>
<evidence type="ECO:0000256" key="1">
    <source>
        <dbReference type="SAM" id="MobiDB-lite"/>
    </source>
</evidence>
<proteinExistence type="predicted"/>
<dbReference type="RefSeq" id="WP_075523667.1">
    <property type="nucleotide sequence ID" value="NZ_KQ961867.1"/>
</dbReference>
<name>A0A135Z588_GARVA</name>
<evidence type="ECO:0000313" key="3">
    <source>
        <dbReference type="Proteomes" id="UP000070505"/>
    </source>
</evidence>
<feature type="region of interest" description="Disordered" evidence="1">
    <location>
        <begin position="110"/>
        <end position="169"/>
    </location>
</feature>